<protein>
    <recommendedName>
        <fullName evidence="3">Molybdenum cofactor sulfurase</fullName>
    </recommendedName>
</protein>
<evidence type="ECO:0008006" key="3">
    <source>
        <dbReference type="Google" id="ProtNLM"/>
    </source>
</evidence>
<dbReference type="PANTHER" id="PTHR14237:SF64">
    <property type="entry name" value="MOLYBDENUM COFACTOR SULFURASE-LIKE PROTEIN"/>
    <property type="match status" value="1"/>
</dbReference>
<sequence length="631" mass="71562">MQPSCACESSQICFNGCFPSPLNSYVDSHNTSKSSTNNVTASNSNSDFSTATSSTLQPYSQFTNHESLPPLQELYINFSKAFPQFSNTSQVDRIRAEDYYHLNHSNICFDYTGYGLFSYAQQQRFRPAILIASSSSSFPPPQLPSSLLEPPFFDISYKSVNLHSQVLYGGHESELESKMRERIMTFMNISESDYTLVFIANEVSAFKLVADSFQFQSNGDLLTVYDHNSEALNLMIESCKKQGVHILSAEFKWPNLGIEWKKLKKMIMSRREKKKRGLFVFPLHSRVTGMPYSYIWMSMAQENGWHVLLDACALRPKEMDTLGMSMFKPDFMICSFYQVFGENPSGFGCLFVKKSSISALKDSGNVTSIGIVSLVPAFRLSQQREESAIGDEENEPKEVTVVEPSLQQYEIEDKVPSSSEIEELSIPLDSSNSRRRLGTANESYGIECRGLDHADSVGLIEITSRAKYLINWLVNALISLKHPHSKNGLSLIKIYGPKINPHRGPIVSFNIFDWKGEKVDPALVQKLADRNNISLSCAFLQNIRFSDKNEEERQRALEKLSSYKVQRLGLSMKTHNHDESGIFVVSAALGFLTNFEDTYRLWAFLSRFLDADFVEKEKWRYMALNQTTIEI</sequence>
<reference evidence="1 2" key="1">
    <citation type="submission" date="2024-01" db="EMBL/GenBank/DDBJ databases">
        <title>The genomes of 5 underutilized Papilionoideae crops provide insights into root nodulation and disease resistanc.</title>
        <authorList>
            <person name="Yuan L."/>
        </authorList>
    </citation>
    <scope>NUCLEOTIDE SEQUENCE [LARGE SCALE GENOMIC DNA]</scope>
    <source>
        <strain evidence="1">ZHUSHIDOU_FW_LH</strain>
        <tissue evidence="1">Leaf</tissue>
    </source>
</reference>
<evidence type="ECO:0000313" key="1">
    <source>
        <dbReference type="EMBL" id="KAK7251241.1"/>
    </source>
</evidence>
<dbReference type="PANTHER" id="PTHR14237">
    <property type="entry name" value="MOLYBDOPTERIN COFACTOR SULFURASE MOSC"/>
    <property type="match status" value="1"/>
</dbReference>
<dbReference type="AlphaFoldDB" id="A0AAN9HR59"/>
<dbReference type="InterPro" id="IPR015421">
    <property type="entry name" value="PyrdxlP-dep_Trfase_major"/>
</dbReference>
<dbReference type="EMBL" id="JAYWIO010000007">
    <property type="protein sequence ID" value="KAK7251241.1"/>
    <property type="molecule type" value="Genomic_DNA"/>
</dbReference>
<gene>
    <name evidence="1" type="ORF">RIF29_34266</name>
</gene>
<dbReference type="InterPro" id="IPR015424">
    <property type="entry name" value="PyrdxlP-dep_Trfase"/>
</dbReference>
<accession>A0AAN9HR59</accession>
<name>A0AAN9HR59_CROPI</name>
<dbReference type="Gene3D" id="3.40.640.10">
    <property type="entry name" value="Type I PLP-dependent aspartate aminotransferase-like (Major domain)"/>
    <property type="match status" value="1"/>
</dbReference>
<comment type="caution">
    <text evidence="1">The sequence shown here is derived from an EMBL/GenBank/DDBJ whole genome shotgun (WGS) entry which is preliminary data.</text>
</comment>
<keyword evidence="2" id="KW-1185">Reference proteome</keyword>
<dbReference type="InterPro" id="IPR015422">
    <property type="entry name" value="PyrdxlP-dep_Trfase_small"/>
</dbReference>
<organism evidence="1 2">
    <name type="scientific">Crotalaria pallida</name>
    <name type="common">Smooth rattlebox</name>
    <name type="synonym">Crotalaria striata</name>
    <dbReference type="NCBI Taxonomy" id="3830"/>
    <lineage>
        <taxon>Eukaryota</taxon>
        <taxon>Viridiplantae</taxon>
        <taxon>Streptophyta</taxon>
        <taxon>Embryophyta</taxon>
        <taxon>Tracheophyta</taxon>
        <taxon>Spermatophyta</taxon>
        <taxon>Magnoliopsida</taxon>
        <taxon>eudicotyledons</taxon>
        <taxon>Gunneridae</taxon>
        <taxon>Pentapetalae</taxon>
        <taxon>rosids</taxon>
        <taxon>fabids</taxon>
        <taxon>Fabales</taxon>
        <taxon>Fabaceae</taxon>
        <taxon>Papilionoideae</taxon>
        <taxon>50 kb inversion clade</taxon>
        <taxon>genistoids sensu lato</taxon>
        <taxon>core genistoids</taxon>
        <taxon>Crotalarieae</taxon>
        <taxon>Crotalaria</taxon>
    </lineage>
</organism>
<dbReference type="Proteomes" id="UP001372338">
    <property type="component" value="Unassembled WGS sequence"/>
</dbReference>
<dbReference type="SUPFAM" id="SSF53383">
    <property type="entry name" value="PLP-dependent transferases"/>
    <property type="match status" value="1"/>
</dbReference>
<proteinExistence type="predicted"/>
<evidence type="ECO:0000313" key="2">
    <source>
        <dbReference type="Proteomes" id="UP001372338"/>
    </source>
</evidence>
<dbReference type="Gene3D" id="3.90.1150.10">
    <property type="entry name" value="Aspartate Aminotransferase, domain 1"/>
    <property type="match status" value="1"/>
</dbReference>